<dbReference type="RefSeq" id="WP_092760165.1">
    <property type="nucleotide sequence ID" value="NZ_FNZQ01000001.1"/>
</dbReference>
<keyword evidence="1" id="KW-0732">Signal</keyword>
<dbReference type="STRING" id="188906.SAMN04488526_0924"/>
<evidence type="ECO:0000256" key="1">
    <source>
        <dbReference type="SAM" id="SignalP"/>
    </source>
</evidence>
<feature type="chain" id="PRO_5011788889" description="Succinate dehydrogenase" evidence="1">
    <location>
        <begin position="22"/>
        <end position="106"/>
    </location>
</feature>
<proteinExistence type="predicted"/>
<protein>
    <recommendedName>
        <fullName evidence="4">Succinate dehydrogenase</fullName>
    </recommendedName>
</protein>
<name>A0A1H7IA13_9RHOB</name>
<dbReference type="PROSITE" id="PS51257">
    <property type="entry name" value="PROKAR_LIPOPROTEIN"/>
    <property type="match status" value="1"/>
</dbReference>
<reference evidence="2 3" key="1">
    <citation type="submission" date="2016-10" db="EMBL/GenBank/DDBJ databases">
        <authorList>
            <person name="de Groot N.N."/>
        </authorList>
    </citation>
    <scope>NUCLEOTIDE SEQUENCE [LARGE SCALE GENOMIC DNA]</scope>
    <source>
        <strain evidence="2 3">DSM 14858</strain>
    </source>
</reference>
<dbReference type="EMBL" id="FNZQ01000001">
    <property type="protein sequence ID" value="SEK57415.1"/>
    <property type="molecule type" value="Genomic_DNA"/>
</dbReference>
<accession>A0A1H7IA13</accession>
<dbReference type="Proteomes" id="UP000199283">
    <property type="component" value="Unassembled WGS sequence"/>
</dbReference>
<dbReference type="AlphaFoldDB" id="A0A1H7IA13"/>
<gene>
    <name evidence="2" type="ORF">SAMN04488526_0924</name>
</gene>
<dbReference type="OrthoDB" id="7867642at2"/>
<sequence>MRPDLLLALPLLLAACTSPIADTLARDAAKSAVNPVIAARFPGIPLEPATNCIIDNASAGEIVQLATLAGSGANDAATRIVLDIAQRPDTIRCIATEGLPVLLNTL</sequence>
<organism evidence="2 3">
    <name type="scientific">Jannaschia helgolandensis</name>
    <dbReference type="NCBI Taxonomy" id="188906"/>
    <lineage>
        <taxon>Bacteria</taxon>
        <taxon>Pseudomonadati</taxon>
        <taxon>Pseudomonadota</taxon>
        <taxon>Alphaproteobacteria</taxon>
        <taxon>Rhodobacterales</taxon>
        <taxon>Roseobacteraceae</taxon>
        <taxon>Jannaschia</taxon>
    </lineage>
</organism>
<evidence type="ECO:0000313" key="3">
    <source>
        <dbReference type="Proteomes" id="UP000199283"/>
    </source>
</evidence>
<evidence type="ECO:0008006" key="4">
    <source>
        <dbReference type="Google" id="ProtNLM"/>
    </source>
</evidence>
<evidence type="ECO:0000313" key="2">
    <source>
        <dbReference type="EMBL" id="SEK57415.1"/>
    </source>
</evidence>
<keyword evidence="3" id="KW-1185">Reference proteome</keyword>
<feature type="signal peptide" evidence="1">
    <location>
        <begin position="1"/>
        <end position="21"/>
    </location>
</feature>